<evidence type="ECO:0000313" key="2">
    <source>
        <dbReference type="Proteomes" id="UP001280121"/>
    </source>
</evidence>
<evidence type="ECO:0000313" key="1">
    <source>
        <dbReference type="EMBL" id="KAK2653527.1"/>
    </source>
</evidence>
<gene>
    <name evidence="1" type="ORF">Ddye_013383</name>
</gene>
<comment type="caution">
    <text evidence="1">The sequence shown here is derived from an EMBL/GenBank/DDBJ whole genome shotgun (WGS) entry which is preliminary data.</text>
</comment>
<accession>A0AAD9X6D2</accession>
<sequence>MVFESESATKSIFDNCTTWVGIQTWVLSSRKSERDGSDISRSWMQRGFREFIQRILRQGRLEDWNIGRSEGTDGYRSCDYTCWPIVLGTTRTRLFLDESKYDY</sequence>
<name>A0AAD9X6D2_9ROSI</name>
<organism evidence="1 2">
    <name type="scientific">Dipteronia dyeriana</name>
    <dbReference type="NCBI Taxonomy" id="168575"/>
    <lineage>
        <taxon>Eukaryota</taxon>
        <taxon>Viridiplantae</taxon>
        <taxon>Streptophyta</taxon>
        <taxon>Embryophyta</taxon>
        <taxon>Tracheophyta</taxon>
        <taxon>Spermatophyta</taxon>
        <taxon>Magnoliopsida</taxon>
        <taxon>eudicotyledons</taxon>
        <taxon>Gunneridae</taxon>
        <taxon>Pentapetalae</taxon>
        <taxon>rosids</taxon>
        <taxon>malvids</taxon>
        <taxon>Sapindales</taxon>
        <taxon>Sapindaceae</taxon>
        <taxon>Hippocastanoideae</taxon>
        <taxon>Acereae</taxon>
        <taxon>Dipteronia</taxon>
    </lineage>
</organism>
<keyword evidence="2" id="KW-1185">Reference proteome</keyword>
<dbReference type="AlphaFoldDB" id="A0AAD9X6D2"/>
<dbReference type="Proteomes" id="UP001280121">
    <property type="component" value="Unassembled WGS sequence"/>
</dbReference>
<proteinExistence type="predicted"/>
<dbReference type="EMBL" id="JANJYI010000004">
    <property type="protein sequence ID" value="KAK2653527.1"/>
    <property type="molecule type" value="Genomic_DNA"/>
</dbReference>
<protein>
    <submittedName>
        <fullName evidence="1">Uncharacterized protein</fullName>
    </submittedName>
</protein>
<reference evidence="1" key="1">
    <citation type="journal article" date="2023" name="Plant J.">
        <title>Genome sequences and population genomics provide insights into the demographic history, inbreeding, and mutation load of two 'living fossil' tree species of Dipteronia.</title>
        <authorList>
            <person name="Feng Y."/>
            <person name="Comes H.P."/>
            <person name="Chen J."/>
            <person name="Zhu S."/>
            <person name="Lu R."/>
            <person name="Zhang X."/>
            <person name="Li P."/>
            <person name="Qiu J."/>
            <person name="Olsen K.M."/>
            <person name="Qiu Y."/>
        </authorList>
    </citation>
    <scope>NUCLEOTIDE SEQUENCE</scope>
    <source>
        <strain evidence="1">KIB01</strain>
    </source>
</reference>